<evidence type="ECO:0000256" key="8">
    <source>
        <dbReference type="ARBA" id="ARBA00023033"/>
    </source>
</evidence>
<dbReference type="PRINTS" id="PR00463">
    <property type="entry name" value="EP450I"/>
</dbReference>
<comment type="pathway">
    <text evidence="2">Secondary metabolite biosynthesis.</text>
</comment>
<keyword evidence="4 9" id="KW-0349">Heme</keyword>
<dbReference type="InterPro" id="IPR001128">
    <property type="entry name" value="Cyt_P450"/>
</dbReference>
<keyword evidence="12" id="KW-1185">Reference proteome</keyword>
<evidence type="ECO:0000256" key="9">
    <source>
        <dbReference type="PIRSR" id="PIRSR602401-1"/>
    </source>
</evidence>
<feature type="binding site" description="axial binding residue" evidence="9">
    <location>
        <position position="333"/>
    </location>
    <ligand>
        <name>heme</name>
        <dbReference type="ChEBI" id="CHEBI:30413"/>
    </ligand>
    <ligandPart>
        <name>Fe</name>
        <dbReference type="ChEBI" id="CHEBI:18248"/>
    </ligandPart>
</feature>
<dbReference type="InterPro" id="IPR050364">
    <property type="entry name" value="Cytochrome_P450_fung"/>
</dbReference>
<dbReference type="PANTHER" id="PTHR46300:SF7">
    <property type="entry name" value="P450, PUTATIVE (EUROFUNG)-RELATED"/>
    <property type="match status" value="1"/>
</dbReference>
<proteinExistence type="inferred from homology"/>
<dbReference type="CDD" id="cd11065">
    <property type="entry name" value="CYP64-like"/>
    <property type="match status" value="1"/>
</dbReference>
<evidence type="ECO:0000256" key="5">
    <source>
        <dbReference type="ARBA" id="ARBA00022723"/>
    </source>
</evidence>
<dbReference type="GO" id="GO:0020037">
    <property type="term" value="F:heme binding"/>
    <property type="evidence" value="ECO:0007669"/>
    <property type="project" value="InterPro"/>
</dbReference>
<dbReference type="EMBL" id="KN833164">
    <property type="protein sequence ID" value="KIM72092.1"/>
    <property type="molecule type" value="Genomic_DNA"/>
</dbReference>
<protein>
    <recommendedName>
        <fullName evidence="13">Cytochrome P450</fullName>
    </recommendedName>
</protein>
<organism evidence="11 12">
    <name type="scientific">Piloderma croceum (strain F 1598)</name>
    <dbReference type="NCBI Taxonomy" id="765440"/>
    <lineage>
        <taxon>Eukaryota</taxon>
        <taxon>Fungi</taxon>
        <taxon>Dikarya</taxon>
        <taxon>Basidiomycota</taxon>
        <taxon>Agaricomycotina</taxon>
        <taxon>Agaricomycetes</taxon>
        <taxon>Agaricomycetidae</taxon>
        <taxon>Atheliales</taxon>
        <taxon>Atheliaceae</taxon>
        <taxon>Piloderma</taxon>
    </lineage>
</organism>
<sequence>MAQLMGWGWNMINQGYGSTWRAQRRTFNNQFRPAVVSGFHPIQMRQVRILQNRLLDTPEDFLYHIRHAVGSIILAVTYGIQVKEINDPYIETAENASKTIGQLGPGKYLVDVLPVLKYVPRWFPGAGFQRYAAYCRSLLSTFVEQPWNFVKDSWLDGTAVPCITTKLLEELPEGDERAEQEQISKHVAAVAYIGGTDTTAFNAQCFVLAMAMYPDVQKKAQAEIDAVIGRDRLPDFNDMDSLPFISAIVKETLRWQPVIPMGVPHYSTQDDEYDGFFIPKGSMVIGNSWSILHDPVMYPEPEEFCPDRFLKDGEWNPHIRDSVAAFGYGRRICPGHFMATQTLFAIISSVLSVFDIFPPTDESGNPIMLRPAMSPAILSGPLPFKCSITPRSDAAAVLIRQSVDTSSS</sequence>
<dbReference type="GO" id="GO:0004497">
    <property type="term" value="F:monooxygenase activity"/>
    <property type="evidence" value="ECO:0007669"/>
    <property type="project" value="UniProtKB-KW"/>
</dbReference>
<evidence type="ECO:0000256" key="2">
    <source>
        <dbReference type="ARBA" id="ARBA00005179"/>
    </source>
</evidence>
<dbReference type="InterPro" id="IPR017972">
    <property type="entry name" value="Cyt_P450_CS"/>
</dbReference>
<evidence type="ECO:0000256" key="1">
    <source>
        <dbReference type="ARBA" id="ARBA00001971"/>
    </source>
</evidence>
<evidence type="ECO:0000256" key="6">
    <source>
        <dbReference type="ARBA" id="ARBA00023002"/>
    </source>
</evidence>
<dbReference type="STRING" id="765440.A0A0C3B4B1"/>
<comment type="similarity">
    <text evidence="3 10">Belongs to the cytochrome P450 family.</text>
</comment>
<dbReference type="AlphaFoldDB" id="A0A0C3B4B1"/>
<dbReference type="PANTHER" id="PTHR46300">
    <property type="entry name" value="P450, PUTATIVE (EUROFUNG)-RELATED-RELATED"/>
    <property type="match status" value="1"/>
</dbReference>
<dbReference type="InParanoid" id="A0A0C3B4B1"/>
<dbReference type="InterPro" id="IPR002401">
    <property type="entry name" value="Cyt_P450_E_grp-I"/>
</dbReference>
<evidence type="ECO:0000256" key="4">
    <source>
        <dbReference type="ARBA" id="ARBA00022617"/>
    </source>
</evidence>
<dbReference type="InterPro" id="IPR036396">
    <property type="entry name" value="Cyt_P450_sf"/>
</dbReference>
<evidence type="ECO:0000256" key="3">
    <source>
        <dbReference type="ARBA" id="ARBA00010617"/>
    </source>
</evidence>
<dbReference type="OrthoDB" id="2789670at2759"/>
<evidence type="ECO:0000256" key="10">
    <source>
        <dbReference type="RuleBase" id="RU000461"/>
    </source>
</evidence>
<keyword evidence="8 10" id="KW-0503">Monooxygenase</keyword>
<comment type="cofactor">
    <cofactor evidence="1 9">
        <name>heme</name>
        <dbReference type="ChEBI" id="CHEBI:30413"/>
    </cofactor>
</comment>
<dbReference type="GO" id="GO:0005506">
    <property type="term" value="F:iron ion binding"/>
    <property type="evidence" value="ECO:0007669"/>
    <property type="project" value="InterPro"/>
</dbReference>
<dbReference type="PROSITE" id="PS00086">
    <property type="entry name" value="CYTOCHROME_P450"/>
    <property type="match status" value="1"/>
</dbReference>
<reference evidence="11 12" key="1">
    <citation type="submission" date="2014-04" db="EMBL/GenBank/DDBJ databases">
        <authorList>
            <consortium name="DOE Joint Genome Institute"/>
            <person name="Kuo A."/>
            <person name="Tarkka M."/>
            <person name="Buscot F."/>
            <person name="Kohler A."/>
            <person name="Nagy L.G."/>
            <person name="Floudas D."/>
            <person name="Copeland A."/>
            <person name="Barry K.W."/>
            <person name="Cichocki N."/>
            <person name="Veneault-Fourrey C."/>
            <person name="LaButti K."/>
            <person name="Lindquist E.A."/>
            <person name="Lipzen A."/>
            <person name="Lundell T."/>
            <person name="Morin E."/>
            <person name="Murat C."/>
            <person name="Sun H."/>
            <person name="Tunlid A."/>
            <person name="Henrissat B."/>
            <person name="Grigoriev I.V."/>
            <person name="Hibbett D.S."/>
            <person name="Martin F."/>
            <person name="Nordberg H.P."/>
            <person name="Cantor M.N."/>
            <person name="Hua S.X."/>
        </authorList>
    </citation>
    <scope>NUCLEOTIDE SEQUENCE [LARGE SCALE GENOMIC DNA]</scope>
    <source>
        <strain evidence="11 12">F 1598</strain>
    </source>
</reference>
<dbReference type="SUPFAM" id="SSF48264">
    <property type="entry name" value="Cytochrome P450"/>
    <property type="match status" value="1"/>
</dbReference>
<dbReference type="Pfam" id="PF00067">
    <property type="entry name" value="p450"/>
    <property type="match status" value="1"/>
</dbReference>
<name>A0A0C3B4B1_PILCF</name>
<reference evidence="12" key="2">
    <citation type="submission" date="2015-01" db="EMBL/GenBank/DDBJ databases">
        <title>Evolutionary Origins and Diversification of the Mycorrhizal Mutualists.</title>
        <authorList>
            <consortium name="DOE Joint Genome Institute"/>
            <consortium name="Mycorrhizal Genomics Consortium"/>
            <person name="Kohler A."/>
            <person name="Kuo A."/>
            <person name="Nagy L.G."/>
            <person name="Floudas D."/>
            <person name="Copeland A."/>
            <person name="Barry K.W."/>
            <person name="Cichocki N."/>
            <person name="Veneault-Fourrey C."/>
            <person name="LaButti K."/>
            <person name="Lindquist E.A."/>
            <person name="Lipzen A."/>
            <person name="Lundell T."/>
            <person name="Morin E."/>
            <person name="Murat C."/>
            <person name="Riley R."/>
            <person name="Ohm R."/>
            <person name="Sun H."/>
            <person name="Tunlid A."/>
            <person name="Henrissat B."/>
            <person name="Grigoriev I.V."/>
            <person name="Hibbett D.S."/>
            <person name="Martin F."/>
        </authorList>
    </citation>
    <scope>NUCLEOTIDE SEQUENCE [LARGE SCALE GENOMIC DNA]</scope>
    <source>
        <strain evidence="12">F 1598</strain>
    </source>
</reference>
<dbReference type="PRINTS" id="PR00385">
    <property type="entry name" value="P450"/>
</dbReference>
<keyword evidence="6 10" id="KW-0560">Oxidoreductase</keyword>
<evidence type="ECO:0000313" key="12">
    <source>
        <dbReference type="Proteomes" id="UP000054166"/>
    </source>
</evidence>
<evidence type="ECO:0000256" key="7">
    <source>
        <dbReference type="ARBA" id="ARBA00023004"/>
    </source>
</evidence>
<evidence type="ECO:0000313" key="11">
    <source>
        <dbReference type="EMBL" id="KIM72092.1"/>
    </source>
</evidence>
<accession>A0A0C3B4B1</accession>
<keyword evidence="7 9" id="KW-0408">Iron</keyword>
<dbReference type="Gene3D" id="1.10.630.10">
    <property type="entry name" value="Cytochrome P450"/>
    <property type="match status" value="1"/>
</dbReference>
<dbReference type="Proteomes" id="UP000054166">
    <property type="component" value="Unassembled WGS sequence"/>
</dbReference>
<dbReference type="HOGENOM" id="CLU_001570_2_0_1"/>
<evidence type="ECO:0008006" key="13">
    <source>
        <dbReference type="Google" id="ProtNLM"/>
    </source>
</evidence>
<dbReference type="GO" id="GO:0016705">
    <property type="term" value="F:oxidoreductase activity, acting on paired donors, with incorporation or reduction of molecular oxygen"/>
    <property type="evidence" value="ECO:0007669"/>
    <property type="project" value="InterPro"/>
</dbReference>
<keyword evidence="5 9" id="KW-0479">Metal-binding</keyword>
<gene>
    <name evidence="11" type="ORF">PILCRDRAFT_829992</name>
</gene>